<dbReference type="EMBL" id="CASHTH010000386">
    <property type="protein sequence ID" value="CAI7999866.1"/>
    <property type="molecule type" value="Genomic_DNA"/>
</dbReference>
<dbReference type="SMART" id="SM00273">
    <property type="entry name" value="ENTH"/>
    <property type="match status" value="1"/>
</dbReference>
<keyword evidence="4" id="KW-1185">Reference proteome</keyword>
<dbReference type="GO" id="GO:0016185">
    <property type="term" value="P:synaptic vesicle budding from presynaptic endocytic zone membrane"/>
    <property type="evidence" value="ECO:0007669"/>
    <property type="project" value="TreeGrafter"/>
</dbReference>
<dbReference type="InterPro" id="IPR011417">
    <property type="entry name" value="ANTH_dom"/>
</dbReference>
<dbReference type="PANTHER" id="PTHR22951:SF5">
    <property type="entry name" value="PHOSPHATIDYLINOSITOL-BINDING CLATHRIN ASSEMBLY PROTEIN LAP"/>
    <property type="match status" value="1"/>
</dbReference>
<gene>
    <name evidence="3" type="ORF">GBAR_LOCUS2800</name>
</gene>
<evidence type="ECO:0000256" key="1">
    <source>
        <dbReference type="SAM" id="MobiDB-lite"/>
    </source>
</evidence>
<dbReference type="Gene3D" id="1.25.40.90">
    <property type="match status" value="1"/>
</dbReference>
<dbReference type="GO" id="GO:0072583">
    <property type="term" value="P:clathrin-dependent endocytosis"/>
    <property type="evidence" value="ECO:0007669"/>
    <property type="project" value="InterPro"/>
</dbReference>
<dbReference type="GO" id="GO:0005546">
    <property type="term" value="F:phosphatidylinositol-4,5-bisphosphate binding"/>
    <property type="evidence" value="ECO:0007669"/>
    <property type="project" value="TreeGrafter"/>
</dbReference>
<dbReference type="GO" id="GO:0048268">
    <property type="term" value="P:clathrin coat assembly"/>
    <property type="evidence" value="ECO:0007669"/>
    <property type="project" value="InterPro"/>
</dbReference>
<dbReference type="Proteomes" id="UP001174909">
    <property type="component" value="Unassembled WGS sequence"/>
</dbReference>
<organism evidence="3 4">
    <name type="scientific">Geodia barretti</name>
    <name type="common">Barrett's horny sponge</name>
    <dbReference type="NCBI Taxonomy" id="519541"/>
    <lineage>
        <taxon>Eukaryota</taxon>
        <taxon>Metazoa</taxon>
        <taxon>Porifera</taxon>
        <taxon>Demospongiae</taxon>
        <taxon>Heteroscleromorpha</taxon>
        <taxon>Tetractinellida</taxon>
        <taxon>Astrophorina</taxon>
        <taxon>Geodiidae</taxon>
        <taxon>Geodia</taxon>
    </lineage>
</organism>
<accession>A0AA35W7F1</accession>
<dbReference type="AlphaFoldDB" id="A0AA35W7F1"/>
<dbReference type="GO" id="GO:0005905">
    <property type="term" value="C:clathrin-coated pit"/>
    <property type="evidence" value="ECO:0007669"/>
    <property type="project" value="TreeGrafter"/>
</dbReference>
<dbReference type="InterPro" id="IPR045192">
    <property type="entry name" value="AP180-like"/>
</dbReference>
<evidence type="ECO:0000259" key="2">
    <source>
        <dbReference type="PROSITE" id="PS50942"/>
    </source>
</evidence>
<reference evidence="3" key="1">
    <citation type="submission" date="2023-03" db="EMBL/GenBank/DDBJ databases">
        <authorList>
            <person name="Steffen K."/>
            <person name="Cardenas P."/>
        </authorList>
    </citation>
    <scope>NUCLEOTIDE SEQUENCE</scope>
</reference>
<dbReference type="SUPFAM" id="SSF48464">
    <property type="entry name" value="ENTH/VHS domain"/>
    <property type="match status" value="1"/>
</dbReference>
<dbReference type="GO" id="GO:0005545">
    <property type="term" value="F:1-phosphatidylinositol binding"/>
    <property type="evidence" value="ECO:0007669"/>
    <property type="project" value="TreeGrafter"/>
</dbReference>
<dbReference type="Pfam" id="PF07651">
    <property type="entry name" value="ANTH"/>
    <property type="match status" value="1"/>
</dbReference>
<name>A0AA35W7F1_GEOBA</name>
<dbReference type="GO" id="GO:0000149">
    <property type="term" value="F:SNARE binding"/>
    <property type="evidence" value="ECO:0007669"/>
    <property type="project" value="TreeGrafter"/>
</dbReference>
<evidence type="ECO:0000313" key="4">
    <source>
        <dbReference type="Proteomes" id="UP001174909"/>
    </source>
</evidence>
<evidence type="ECO:0000313" key="3">
    <source>
        <dbReference type="EMBL" id="CAI7999866.1"/>
    </source>
</evidence>
<feature type="domain" description="ENTH" evidence="2">
    <location>
        <begin position="13"/>
        <end position="144"/>
    </location>
</feature>
<protein>
    <submittedName>
        <fullName evidence="3">Phosphatidylinositol-binding clathrin assembly protein</fullName>
    </submittedName>
</protein>
<dbReference type="GO" id="GO:0030136">
    <property type="term" value="C:clathrin-coated vesicle"/>
    <property type="evidence" value="ECO:0007669"/>
    <property type="project" value="TreeGrafter"/>
</dbReference>
<dbReference type="InterPro" id="IPR013809">
    <property type="entry name" value="ENTH"/>
</dbReference>
<feature type="region of interest" description="Disordered" evidence="1">
    <location>
        <begin position="180"/>
        <end position="208"/>
    </location>
</feature>
<comment type="caution">
    <text evidence="3">The sequence shown here is derived from an EMBL/GenBank/DDBJ whole genome shotgun (WGS) entry which is preliminary data.</text>
</comment>
<dbReference type="PANTHER" id="PTHR22951">
    <property type="entry name" value="CLATHRIN ASSEMBLY PROTEIN"/>
    <property type="match status" value="1"/>
</dbReference>
<dbReference type="InterPro" id="IPR008942">
    <property type="entry name" value="ENTH_VHS"/>
</dbReference>
<sequence>MSGNVADKATAFRNEVIGSTTRKIVCKASNHDLAGPKKKHVDYLINLTNDPHCSMATLADYIFERLKNTSWVVVFKNLVLAHNLITLGNEKFLQCIATRASSFELDSFTDRTDGIATEMSVFVRRYAKYLGYMCTSYKTLAMDLCRLPKGLVYSSFLKRKGRRGERESYRSDYIQISKTERAEGEERKRERAEGEERKREREGELQYN</sequence>
<proteinExistence type="predicted"/>
<dbReference type="GO" id="GO:0032050">
    <property type="term" value="F:clathrin heavy chain binding"/>
    <property type="evidence" value="ECO:0007669"/>
    <property type="project" value="TreeGrafter"/>
</dbReference>
<dbReference type="PROSITE" id="PS50942">
    <property type="entry name" value="ENTH"/>
    <property type="match status" value="1"/>
</dbReference>